<dbReference type="PANTHER" id="PTHR34145:SF68">
    <property type="entry name" value="FBD DOMAIN-CONTAINING PROTEIN"/>
    <property type="match status" value="1"/>
</dbReference>
<feature type="domain" description="F-box" evidence="1">
    <location>
        <begin position="137"/>
        <end position="175"/>
    </location>
</feature>
<dbReference type="Pfam" id="PF08387">
    <property type="entry name" value="FBD"/>
    <property type="match status" value="1"/>
</dbReference>
<evidence type="ECO:0000259" key="2">
    <source>
        <dbReference type="Pfam" id="PF08387"/>
    </source>
</evidence>
<dbReference type="InterPro" id="IPR053772">
    <property type="entry name" value="At1g61320/At1g61330-like"/>
</dbReference>
<evidence type="ECO:0008006" key="5">
    <source>
        <dbReference type="Google" id="ProtNLM"/>
    </source>
</evidence>
<proteinExistence type="predicted"/>
<dbReference type="Proteomes" id="UP000823749">
    <property type="component" value="Chromosome 7"/>
</dbReference>
<evidence type="ECO:0000313" key="4">
    <source>
        <dbReference type="Proteomes" id="UP000823749"/>
    </source>
</evidence>
<gene>
    <name evidence="3" type="ORF">RHGRI_022062</name>
</gene>
<dbReference type="InterPro" id="IPR053781">
    <property type="entry name" value="F-box_AtFBL13-like"/>
</dbReference>
<evidence type="ECO:0000259" key="1">
    <source>
        <dbReference type="Pfam" id="PF00646"/>
    </source>
</evidence>
<dbReference type="InterPro" id="IPR036047">
    <property type="entry name" value="F-box-like_dom_sf"/>
</dbReference>
<reference evidence="3" key="1">
    <citation type="submission" date="2020-08" db="EMBL/GenBank/DDBJ databases">
        <title>Plant Genome Project.</title>
        <authorList>
            <person name="Zhang R.-G."/>
        </authorList>
    </citation>
    <scope>NUCLEOTIDE SEQUENCE</scope>
    <source>
        <strain evidence="3">WSP0</strain>
        <tissue evidence="3">Leaf</tissue>
    </source>
</reference>
<dbReference type="InterPro" id="IPR032675">
    <property type="entry name" value="LRR_dom_sf"/>
</dbReference>
<dbReference type="InterPro" id="IPR001810">
    <property type="entry name" value="F-box_dom"/>
</dbReference>
<dbReference type="CDD" id="cd22160">
    <property type="entry name" value="F-box_AtFBL13-like"/>
    <property type="match status" value="1"/>
</dbReference>
<organism evidence="3 4">
    <name type="scientific">Rhododendron griersonianum</name>
    <dbReference type="NCBI Taxonomy" id="479676"/>
    <lineage>
        <taxon>Eukaryota</taxon>
        <taxon>Viridiplantae</taxon>
        <taxon>Streptophyta</taxon>
        <taxon>Embryophyta</taxon>
        <taxon>Tracheophyta</taxon>
        <taxon>Spermatophyta</taxon>
        <taxon>Magnoliopsida</taxon>
        <taxon>eudicotyledons</taxon>
        <taxon>Gunneridae</taxon>
        <taxon>Pentapetalae</taxon>
        <taxon>asterids</taxon>
        <taxon>Ericales</taxon>
        <taxon>Ericaceae</taxon>
        <taxon>Ericoideae</taxon>
        <taxon>Rhodoreae</taxon>
        <taxon>Rhododendron</taxon>
    </lineage>
</organism>
<sequence length="494" mass="56096">MKLTYINMRTQKISLLLRKRLTRPNWVKHNYCIRNQEKFICSLICFFKSGFQQIQLDIQFLRTTLKETAEDEAAIDFLLDEECVKLDCSGKESADSTLTSQNTQEEKYPSVMSEGTMAVVKPEFCDKRGSSSLADRICLLPDDILVLILSFLTVEEAAATSILSTRWHELWKLVSRLDFYGTKAKGKINLPYDEVQVERPKYVEWVTQVLRLNKCFTLDELRIHFSLDYEFSQAIDKWIDVAITKRVPKLELNLSSLRGHNVQFLINAILFHPGFFFPVLYTGVGCSLSNSSKLSSLGSSHVVGFTIPLKHLEVKTCLNIKAIEICNTNLISFSYFGPKIKLLVVNVPHLVELPYKGGVAECLHDFLNQVSCYLPQLRALTWSFAAPLMLEWETHPTINGGKARSSVKCSHKYLKVVEMAGYCDGTSDFELAMYFIENAVALDKVVINPCCQYSGWIRSPSPKSTKCEELAGRSRAYQQFLGKEVPSKVELVLL</sequence>
<dbReference type="PANTHER" id="PTHR34145">
    <property type="entry name" value="OS02G0105600 PROTEIN"/>
    <property type="match status" value="1"/>
</dbReference>
<feature type="domain" description="FBD" evidence="2">
    <location>
        <begin position="404"/>
        <end position="447"/>
    </location>
</feature>
<dbReference type="SUPFAM" id="SSF81383">
    <property type="entry name" value="F-box domain"/>
    <property type="match status" value="1"/>
</dbReference>
<name>A0AAV6JMG4_9ERIC</name>
<accession>A0AAV6JMG4</accession>
<comment type="caution">
    <text evidence="3">The sequence shown here is derived from an EMBL/GenBank/DDBJ whole genome shotgun (WGS) entry which is preliminary data.</text>
</comment>
<dbReference type="Gene3D" id="3.80.10.10">
    <property type="entry name" value="Ribonuclease Inhibitor"/>
    <property type="match status" value="1"/>
</dbReference>
<dbReference type="EMBL" id="JACTNZ010000007">
    <property type="protein sequence ID" value="KAG5542396.1"/>
    <property type="molecule type" value="Genomic_DNA"/>
</dbReference>
<dbReference type="InterPro" id="IPR006566">
    <property type="entry name" value="FBD"/>
</dbReference>
<dbReference type="AlphaFoldDB" id="A0AAV6JMG4"/>
<protein>
    <recommendedName>
        <fullName evidence="5">F-box domain-containing protein</fullName>
    </recommendedName>
</protein>
<keyword evidence="4" id="KW-1185">Reference proteome</keyword>
<evidence type="ECO:0000313" key="3">
    <source>
        <dbReference type="EMBL" id="KAG5542396.1"/>
    </source>
</evidence>
<dbReference type="Pfam" id="PF00646">
    <property type="entry name" value="F-box"/>
    <property type="match status" value="1"/>
</dbReference>